<evidence type="ECO:0000256" key="3">
    <source>
        <dbReference type="ARBA" id="ARBA00022603"/>
    </source>
</evidence>
<feature type="binding site" evidence="6">
    <location>
        <position position="114"/>
    </location>
    <ligand>
        <name>S-adenosyl-L-methionine</name>
        <dbReference type="ChEBI" id="CHEBI:59789"/>
    </ligand>
</feature>
<feature type="binding site" evidence="6">
    <location>
        <position position="96"/>
    </location>
    <ligand>
        <name>S-adenosyl-L-methionine</name>
        <dbReference type="ChEBI" id="CHEBI:59789"/>
    </ligand>
</feature>
<dbReference type="InterPro" id="IPR029063">
    <property type="entry name" value="SAM-dependent_MTases_sf"/>
</dbReference>
<protein>
    <recommendedName>
        <fullName evidence="6">Ribosomal RNA small subunit methyltransferase H</fullName>
        <ecNumber evidence="6">2.1.1.199</ecNumber>
    </recommendedName>
    <alternativeName>
        <fullName evidence="6">16S rRNA m(4)C1402 methyltransferase</fullName>
    </alternativeName>
    <alternativeName>
        <fullName evidence="6">rRNA (cytosine-N(4)-)-methyltransferase RsmH</fullName>
    </alternativeName>
</protein>
<comment type="similarity">
    <text evidence="1 6">Belongs to the methyltransferase superfamily. RsmH family.</text>
</comment>
<proteinExistence type="inferred from homology"/>
<feature type="binding site" evidence="6">
    <location>
        <begin position="31"/>
        <end position="33"/>
    </location>
    <ligand>
        <name>S-adenosyl-L-methionine</name>
        <dbReference type="ChEBI" id="CHEBI:59789"/>
    </ligand>
</feature>
<gene>
    <name evidence="6" type="primary">rsmH</name>
    <name evidence="7" type="ORF">ACD_80C00025G0002</name>
</gene>
<dbReference type="GO" id="GO:0071424">
    <property type="term" value="F:rRNA (cytosine-N4-)-methyltransferase activity"/>
    <property type="evidence" value="ECO:0007669"/>
    <property type="project" value="UniProtKB-UniRule"/>
</dbReference>
<keyword evidence="4 6" id="KW-0808">Transferase</keyword>
<organism evidence="7">
    <name type="scientific">uncultured bacterium</name>
    <name type="common">gcode 4</name>
    <dbReference type="NCBI Taxonomy" id="1234023"/>
    <lineage>
        <taxon>Bacteria</taxon>
        <taxon>environmental samples</taxon>
    </lineage>
</organism>
<comment type="caution">
    <text evidence="7">The sequence shown here is derived from an EMBL/GenBank/DDBJ whole genome shotgun (WGS) entry which is preliminary data.</text>
</comment>
<reference evidence="7" key="1">
    <citation type="journal article" date="2012" name="Science">
        <title>Fermentation, hydrogen, and sulfur metabolism in multiple uncultivated bacterial phyla.</title>
        <authorList>
            <person name="Wrighton K.C."/>
            <person name="Thomas B.C."/>
            <person name="Sharon I."/>
            <person name="Miller C.S."/>
            <person name="Castelle C.J."/>
            <person name="VerBerkmoes N.C."/>
            <person name="Wilkins M.J."/>
            <person name="Hettich R.L."/>
            <person name="Lipton M.S."/>
            <person name="Williams K.H."/>
            <person name="Long P.E."/>
            <person name="Banfield J.F."/>
        </authorList>
    </citation>
    <scope>NUCLEOTIDE SEQUENCE [LARGE SCALE GENOMIC DNA]</scope>
</reference>
<comment type="catalytic activity">
    <reaction evidence="6">
        <text>cytidine(1402) in 16S rRNA + S-adenosyl-L-methionine = N(4)-methylcytidine(1402) in 16S rRNA + S-adenosyl-L-homocysteine + H(+)</text>
        <dbReference type="Rhea" id="RHEA:42928"/>
        <dbReference type="Rhea" id="RHEA-COMP:10286"/>
        <dbReference type="Rhea" id="RHEA-COMP:10287"/>
        <dbReference type="ChEBI" id="CHEBI:15378"/>
        <dbReference type="ChEBI" id="CHEBI:57856"/>
        <dbReference type="ChEBI" id="CHEBI:59789"/>
        <dbReference type="ChEBI" id="CHEBI:74506"/>
        <dbReference type="ChEBI" id="CHEBI:82748"/>
        <dbReference type="EC" id="2.1.1.199"/>
    </reaction>
</comment>
<dbReference type="PANTHER" id="PTHR11265:SF0">
    <property type="entry name" value="12S RRNA N4-METHYLCYTIDINE METHYLTRANSFERASE"/>
    <property type="match status" value="1"/>
</dbReference>
<dbReference type="PANTHER" id="PTHR11265">
    <property type="entry name" value="S-ADENOSYL-METHYLTRANSFERASE MRAW"/>
    <property type="match status" value="1"/>
</dbReference>
<sequence length="305" mass="34835">MILHTPVLLHEVCSFLNPESKLIVDCTLGHGGHTMALLWLAKNAKLIAFDVDEYMMEKAKLQIGTRDEELEMRNIEENWGKSRKIWERVEYVHDNYANIVSVLKGRKADFILNDLGVNLEHFKDVERGFSIRWSAPLDMRFDTSKAPTAADIVATYSVNQLKGLFEHYADFSAPKALELAQHIVTTRKAKPIITTQDFKAILNACGLGDKACTVIFQSLRVETNTEMDNLKMFLSAFPETLNLAWRCLVITYHSIEDRFVKQAFNALVATWNYTLITKKAVQPNYKEVAINRAARSAKLRILERQ</sequence>
<evidence type="ECO:0000256" key="5">
    <source>
        <dbReference type="ARBA" id="ARBA00022691"/>
    </source>
</evidence>
<evidence type="ECO:0000256" key="6">
    <source>
        <dbReference type="HAMAP-Rule" id="MF_01007"/>
    </source>
</evidence>
<keyword evidence="3 6" id="KW-0489">Methyltransferase</keyword>
<keyword evidence="2 6" id="KW-0698">rRNA processing</keyword>
<feature type="binding site" evidence="6">
    <location>
        <position position="50"/>
    </location>
    <ligand>
        <name>S-adenosyl-L-methionine</name>
        <dbReference type="ChEBI" id="CHEBI:59789"/>
    </ligand>
</feature>
<evidence type="ECO:0000313" key="7">
    <source>
        <dbReference type="EMBL" id="EKD25548.1"/>
    </source>
</evidence>
<evidence type="ECO:0000256" key="1">
    <source>
        <dbReference type="ARBA" id="ARBA00010396"/>
    </source>
</evidence>
<dbReference type="NCBIfam" id="TIGR00006">
    <property type="entry name" value="16S rRNA (cytosine(1402)-N(4))-methyltransferase RsmH"/>
    <property type="match status" value="1"/>
</dbReference>
<evidence type="ECO:0000256" key="4">
    <source>
        <dbReference type="ARBA" id="ARBA00022679"/>
    </source>
</evidence>
<dbReference type="EMBL" id="AMFJ01036032">
    <property type="protein sequence ID" value="EKD25548.1"/>
    <property type="molecule type" value="Genomic_DNA"/>
</dbReference>
<keyword evidence="5 6" id="KW-0949">S-adenosyl-L-methionine</keyword>
<evidence type="ECO:0000256" key="2">
    <source>
        <dbReference type="ARBA" id="ARBA00022552"/>
    </source>
</evidence>
<dbReference type="SUPFAM" id="SSF53335">
    <property type="entry name" value="S-adenosyl-L-methionine-dependent methyltransferases"/>
    <property type="match status" value="1"/>
</dbReference>
<feature type="binding site" evidence="6">
    <location>
        <position position="121"/>
    </location>
    <ligand>
        <name>S-adenosyl-L-methionine</name>
        <dbReference type="ChEBI" id="CHEBI:59789"/>
    </ligand>
</feature>
<dbReference type="PIRSF" id="PIRSF004486">
    <property type="entry name" value="MraW"/>
    <property type="match status" value="1"/>
</dbReference>
<dbReference type="GO" id="GO:0070475">
    <property type="term" value="P:rRNA base methylation"/>
    <property type="evidence" value="ECO:0007669"/>
    <property type="project" value="UniProtKB-UniRule"/>
</dbReference>
<dbReference type="SUPFAM" id="SSF81799">
    <property type="entry name" value="Putative methyltransferase TM0872, insert domain"/>
    <property type="match status" value="1"/>
</dbReference>
<dbReference type="HAMAP" id="MF_01007">
    <property type="entry name" value="16SrRNA_methyltr_H"/>
    <property type="match status" value="1"/>
</dbReference>
<dbReference type="Gene3D" id="3.40.50.150">
    <property type="entry name" value="Vaccinia Virus protein VP39"/>
    <property type="match status" value="1"/>
</dbReference>
<comment type="function">
    <text evidence="6">Specifically methylates the N4 position of cytidine in position 1402 (C1402) of 16S rRNA.</text>
</comment>
<dbReference type="InterPro" id="IPR023397">
    <property type="entry name" value="SAM-dep_MeTrfase_MraW_recog"/>
</dbReference>
<dbReference type="Gene3D" id="1.10.150.170">
    <property type="entry name" value="Putative methyltransferase TM0872, insert domain"/>
    <property type="match status" value="1"/>
</dbReference>
<dbReference type="GO" id="GO:0005737">
    <property type="term" value="C:cytoplasm"/>
    <property type="evidence" value="ECO:0007669"/>
    <property type="project" value="UniProtKB-SubCell"/>
</dbReference>
<name>K1XYY5_9BACT</name>
<keyword evidence="6" id="KW-0963">Cytoplasm</keyword>
<dbReference type="InterPro" id="IPR002903">
    <property type="entry name" value="RsmH"/>
</dbReference>
<accession>K1XYY5</accession>
<dbReference type="AlphaFoldDB" id="K1XYY5"/>
<dbReference type="EC" id="2.1.1.199" evidence="6"/>
<dbReference type="Pfam" id="PF01795">
    <property type="entry name" value="Methyltransf_5"/>
    <property type="match status" value="1"/>
</dbReference>
<comment type="subcellular location">
    <subcellularLocation>
        <location evidence="6">Cytoplasm</location>
    </subcellularLocation>
</comment>